<organism evidence="2 3">
    <name type="scientific">Puccinia sorghi</name>
    <dbReference type="NCBI Taxonomy" id="27349"/>
    <lineage>
        <taxon>Eukaryota</taxon>
        <taxon>Fungi</taxon>
        <taxon>Dikarya</taxon>
        <taxon>Basidiomycota</taxon>
        <taxon>Pucciniomycotina</taxon>
        <taxon>Pucciniomycetes</taxon>
        <taxon>Pucciniales</taxon>
        <taxon>Pucciniaceae</taxon>
        <taxon>Puccinia</taxon>
    </lineage>
</organism>
<evidence type="ECO:0000256" key="1">
    <source>
        <dbReference type="SAM" id="Phobius"/>
    </source>
</evidence>
<keyword evidence="1" id="KW-0812">Transmembrane</keyword>
<dbReference type="EMBL" id="LAVV01006404">
    <property type="protein sequence ID" value="KNZ60095.1"/>
    <property type="molecule type" value="Genomic_DNA"/>
</dbReference>
<reference evidence="2 3" key="1">
    <citation type="submission" date="2015-08" db="EMBL/GenBank/DDBJ databases">
        <title>Next Generation Sequencing and Analysis of the Genome of Puccinia sorghi L Schw, the Causal Agent of Maize Common Rust.</title>
        <authorList>
            <person name="Rochi L."/>
            <person name="Burguener G."/>
            <person name="Darino M."/>
            <person name="Turjanski A."/>
            <person name="Kreff E."/>
            <person name="Dieguez M.J."/>
            <person name="Sacco F."/>
        </authorList>
    </citation>
    <scope>NUCLEOTIDE SEQUENCE [LARGE SCALE GENOMIC DNA]</scope>
    <source>
        <strain evidence="2 3">RO10H11247</strain>
    </source>
</reference>
<dbReference type="VEuPathDB" id="FungiDB:VP01_160g3"/>
<name>A0A0L6VIZ7_9BASI</name>
<protein>
    <submittedName>
        <fullName evidence="2">Uncharacterized protein</fullName>
    </submittedName>
</protein>
<evidence type="ECO:0000313" key="3">
    <source>
        <dbReference type="Proteomes" id="UP000037035"/>
    </source>
</evidence>
<feature type="transmembrane region" description="Helical" evidence="1">
    <location>
        <begin position="41"/>
        <end position="65"/>
    </location>
</feature>
<evidence type="ECO:0000313" key="2">
    <source>
        <dbReference type="EMBL" id="KNZ60095.1"/>
    </source>
</evidence>
<feature type="transmembrane region" description="Helical" evidence="1">
    <location>
        <begin position="6"/>
        <end position="29"/>
    </location>
</feature>
<keyword evidence="1" id="KW-0472">Membrane</keyword>
<comment type="caution">
    <text evidence="2">The sequence shown here is derived from an EMBL/GenBank/DDBJ whole genome shotgun (WGS) entry which is preliminary data.</text>
</comment>
<proteinExistence type="predicted"/>
<accession>A0A0L6VIZ7</accession>
<dbReference type="AlphaFoldDB" id="A0A0L6VIZ7"/>
<keyword evidence="3" id="KW-1185">Reference proteome</keyword>
<gene>
    <name evidence="2" type="ORF">VP01_160g3</name>
</gene>
<sequence>MSSLLKSGTFFVNCVAKNLLTLLLIKFFFKLYLNYKRLLMFFLEMIITHLSCGRFMSLIFSFIFYDCIENVNESNHENNHPKETFQNQQVQLLLTQSRKLKKNNTTLQNNKPLVQLIILLQWESSWKTKYSLQVIFFSFSSEDEPLSLQLSPKPVFKSSKAAVLSFCLCVFSNDREETPLPAAVSLSPQHTDVHYSDKVKLNPSAQHQGLFLILVEALIFFQHDIKLSCKKIYTRVVGELQRISTELSTNPGAWIFQKQLPEALISFISTGYHLYHHPHFCCSNEAHIPQVVRPTPVGLNQVSVITYSCIFPVFLRRKNKMCNLDLPPC</sequence>
<keyword evidence="1" id="KW-1133">Transmembrane helix</keyword>
<dbReference type="Proteomes" id="UP000037035">
    <property type="component" value="Unassembled WGS sequence"/>
</dbReference>